<name>A0ACB7Y0P7_9ERIC</name>
<reference evidence="1 2" key="1">
    <citation type="journal article" date="2021" name="Hortic Res">
        <title>High-quality reference genome and annotation aids understanding of berry development for evergreen blueberry (Vaccinium darrowii).</title>
        <authorList>
            <person name="Yu J."/>
            <person name="Hulse-Kemp A.M."/>
            <person name="Babiker E."/>
            <person name="Staton M."/>
        </authorList>
    </citation>
    <scope>NUCLEOTIDE SEQUENCE [LARGE SCALE GENOMIC DNA]</scope>
    <source>
        <strain evidence="2">cv. NJ 8807/NJ 8810</strain>
        <tissue evidence="1">Young leaf</tissue>
    </source>
</reference>
<dbReference type="EMBL" id="CM037155">
    <property type="protein sequence ID" value="KAH7847104.1"/>
    <property type="molecule type" value="Genomic_DNA"/>
</dbReference>
<sequence>MVTMVIILGSLVILWASKPRCSRPYFISSHLGNTFADSGAEDPPTDHPPPIDLLLLLSLSIDLHTSKWRCSPSSSLELTKPSDKTHHRLRILGNLGSLRGYSVDYTTSSPVSVTRMWLASPVFFRALLG</sequence>
<proteinExistence type="predicted"/>
<gene>
    <name evidence="1" type="ORF">Vadar_021968</name>
</gene>
<keyword evidence="2" id="KW-1185">Reference proteome</keyword>
<comment type="caution">
    <text evidence="1">The sequence shown here is derived from an EMBL/GenBank/DDBJ whole genome shotgun (WGS) entry which is preliminary data.</text>
</comment>
<protein>
    <submittedName>
        <fullName evidence="1">Uncharacterized protein</fullName>
    </submittedName>
</protein>
<evidence type="ECO:0000313" key="2">
    <source>
        <dbReference type="Proteomes" id="UP000828048"/>
    </source>
</evidence>
<dbReference type="Proteomes" id="UP000828048">
    <property type="component" value="Chromosome 5"/>
</dbReference>
<evidence type="ECO:0000313" key="1">
    <source>
        <dbReference type="EMBL" id="KAH7847104.1"/>
    </source>
</evidence>
<organism evidence="1 2">
    <name type="scientific">Vaccinium darrowii</name>
    <dbReference type="NCBI Taxonomy" id="229202"/>
    <lineage>
        <taxon>Eukaryota</taxon>
        <taxon>Viridiplantae</taxon>
        <taxon>Streptophyta</taxon>
        <taxon>Embryophyta</taxon>
        <taxon>Tracheophyta</taxon>
        <taxon>Spermatophyta</taxon>
        <taxon>Magnoliopsida</taxon>
        <taxon>eudicotyledons</taxon>
        <taxon>Gunneridae</taxon>
        <taxon>Pentapetalae</taxon>
        <taxon>asterids</taxon>
        <taxon>Ericales</taxon>
        <taxon>Ericaceae</taxon>
        <taxon>Vaccinioideae</taxon>
        <taxon>Vaccinieae</taxon>
        <taxon>Vaccinium</taxon>
    </lineage>
</organism>
<accession>A0ACB7Y0P7</accession>